<dbReference type="AlphaFoldDB" id="A0A9P4LZ67"/>
<gene>
    <name evidence="2" type="ORF">K490DRAFT_53954</name>
</gene>
<protein>
    <submittedName>
        <fullName evidence="2">Uncharacterized protein</fullName>
    </submittedName>
</protein>
<feature type="compositionally biased region" description="Basic and acidic residues" evidence="1">
    <location>
        <begin position="151"/>
        <end position="160"/>
    </location>
</feature>
<keyword evidence="3" id="KW-1185">Reference proteome</keyword>
<feature type="region of interest" description="Disordered" evidence="1">
    <location>
        <begin position="219"/>
        <end position="257"/>
    </location>
</feature>
<sequence length="376" mass="42330">MSSPLISRVAAVAGATKFVHLTIHPRPSSMAESREVLRLLQQFGEVVMFRNLGYVQEKVFAPNVCLAIFKDEWAGARLIREAPLTFTIEPSMTSYSSDGQLDETDALDNSNAESQNNDAETEAPDESNDVSEPDAFDALEQEWVSRGTDTTGEKGQKREAVNQAVDNNAEELKRPARLLIELLDAYHKGMHAPLIPDGPNGPHARRIFTVADLLNHMAKKYGSSSPPRSPTTMPGLSEPSPPPLPDPYLHAPVPEPSQEPKTFRLLADLSLMNHRDYVMTDHTYWKFHPTKRSLAYHALRPHQPLRGLCDITVGTVQVPDRLLKAYKSDRWKTVRDVWEEGRAETGYVNKERRSNGRRVDRLLGFQHYEPRSQSFV</sequence>
<feature type="region of interest" description="Disordered" evidence="1">
    <location>
        <begin position="146"/>
        <end position="168"/>
    </location>
</feature>
<name>A0A9P4LZ67_9PEZI</name>
<evidence type="ECO:0000313" key="3">
    <source>
        <dbReference type="Proteomes" id="UP000799776"/>
    </source>
</evidence>
<feature type="compositionally biased region" description="Acidic residues" evidence="1">
    <location>
        <begin position="119"/>
        <end position="132"/>
    </location>
</feature>
<dbReference type="OrthoDB" id="5367448at2759"/>
<organism evidence="2 3">
    <name type="scientific">Saccharata proteae CBS 121410</name>
    <dbReference type="NCBI Taxonomy" id="1314787"/>
    <lineage>
        <taxon>Eukaryota</taxon>
        <taxon>Fungi</taxon>
        <taxon>Dikarya</taxon>
        <taxon>Ascomycota</taxon>
        <taxon>Pezizomycotina</taxon>
        <taxon>Dothideomycetes</taxon>
        <taxon>Dothideomycetes incertae sedis</taxon>
        <taxon>Botryosphaeriales</taxon>
        <taxon>Saccharataceae</taxon>
        <taxon>Saccharata</taxon>
    </lineage>
</organism>
<evidence type="ECO:0000256" key="1">
    <source>
        <dbReference type="SAM" id="MobiDB-lite"/>
    </source>
</evidence>
<accession>A0A9P4LZ67</accession>
<feature type="region of interest" description="Disordered" evidence="1">
    <location>
        <begin position="90"/>
        <end position="132"/>
    </location>
</feature>
<dbReference type="EMBL" id="ML978712">
    <property type="protein sequence ID" value="KAF2091033.1"/>
    <property type="molecule type" value="Genomic_DNA"/>
</dbReference>
<evidence type="ECO:0000313" key="2">
    <source>
        <dbReference type="EMBL" id="KAF2091033.1"/>
    </source>
</evidence>
<comment type="caution">
    <text evidence="2">The sequence shown here is derived from an EMBL/GenBank/DDBJ whole genome shotgun (WGS) entry which is preliminary data.</text>
</comment>
<feature type="compositionally biased region" description="Low complexity" evidence="1">
    <location>
        <begin position="223"/>
        <end position="238"/>
    </location>
</feature>
<reference evidence="2" key="1">
    <citation type="journal article" date="2020" name="Stud. Mycol.">
        <title>101 Dothideomycetes genomes: a test case for predicting lifestyles and emergence of pathogens.</title>
        <authorList>
            <person name="Haridas S."/>
            <person name="Albert R."/>
            <person name="Binder M."/>
            <person name="Bloem J."/>
            <person name="Labutti K."/>
            <person name="Salamov A."/>
            <person name="Andreopoulos B."/>
            <person name="Baker S."/>
            <person name="Barry K."/>
            <person name="Bills G."/>
            <person name="Bluhm B."/>
            <person name="Cannon C."/>
            <person name="Castanera R."/>
            <person name="Culley D."/>
            <person name="Daum C."/>
            <person name="Ezra D."/>
            <person name="Gonzalez J."/>
            <person name="Henrissat B."/>
            <person name="Kuo A."/>
            <person name="Liang C."/>
            <person name="Lipzen A."/>
            <person name="Lutzoni F."/>
            <person name="Magnuson J."/>
            <person name="Mondo S."/>
            <person name="Nolan M."/>
            <person name="Ohm R."/>
            <person name="Pangilinan J."/>
            <person name="Park H.-J."/>
            <person name="Ramirez L."/>
            <person name="Alfaro M."/>
            <person name="Sun H."/>
            <person name="Tritt A."/>
            <person name="Yoshinaga Y."/>
            <person name="Zwiers L.-H."/>
            <person name="Turgeon B."/>
            <person name="Goodwin S."/>
            <person name="Spatafora J."/>
            <person name="Crous P."/>
            <person name="Grigoriev I."/>
        </authorList>
    </citation>
    <scope>NUCLEOTIDE SEQUENCE</scope>
    <source>
        <strain evidence="2">CBS 121410</strain>
    </source>
</reference>
<dbReference type="Proteomes" id="UP000799776">
    <property type="component" value="Unassembled WGS sequence"/>
</dbReference>
<proteinExistence type="predicted"/>
<feature type="compositionally biased region" description="Polar residues" evidence="1">
    <location>
        <begin position="107"/>
        <end position="118"/>
    </location>
</feature>
<feature type="compositionally biased region" description="Polar residues" evidence="1">
    <location>
        <begin position="90"/>
        <end position="99"/>
    </location>
</feature>